<dbReference type="GeneID" id="25560846"/>
<gene>
    <name evidence="2" type="ORF">AMSG_01076</name>
</gene>
<proteinExistence type="predicted"/>
<evidence type="ECO:0000313" key="2">
    <source>
        <dbReference type="EMBL" id="KNC52247.1"/>
    </source>
</evidence>
<protein>
    <recommendedName>
        <fullName evidence="1">DUF4209 domain-containing protein</fullName>
    </recommendedName>
</protein>
<accession>A0A0L0DIX1</accession>
<evidence type="ECO:0000259" key="1">
    <source>
        <dbReference type="Pfam" id="PF13910"/>
    </source>
</evidence>
<feature type="domain" description="DUF4209" evidence="1">
    <location>
        <begin position="132"/>
        <end position="196"/>
    </location>
</feature>
<dbReference type="InterPro" id="IPR025209">
    <property type="entry name" value="DUF4209"/>
</dbReference>
<dbReference type="AlphaFoldDB" id="A0A0L0DIX1"/>
<sequence>MTDSIFLRPDVAARIEAFASLPPHSPPHLDDVIDDTGAVVWTALDALAAASPDLPPYLVLALAARPAADFLAHVGLPHAVAAHIDLLCPAMRPAAAAAADGSAPHIHLAAALVFPCLEATLAALATHRGVVSPPNMLKDLLLVPELADAEPARSRWLKSLLASNRGVNVRNLVWHGFCPEPELSLPLLALLLAALAEALAIASATPGVLDALRAAA</sequence>
<organism evidence="2 3">
    <name type="scientific">Thecamonas trahens ATCC 50062</name>
    <dbReference type="NCBI Taxonomy" id="461836"/>
    <lineage>
        <taxon>Eukaryota</taxon>
        <taxon>Apusozoa</taxon>
        <taxon>Apusomonadida</taxon>
        <taxon>Apusomonadidae</taxon>
        <taxon>Thecamonas</taxon>
    </lineage>
</organism>
<dbReference type="EMBL" id="GL349436">
    <property type="protein sequence ID" value="KNC52247.1"/>
    <property type="molecule type" value="Genomic_DNA"/>
</dbReference>
<keyword evidence="3" id="KW-1185">Reference proteome</keyword>
<dbReference type="Proteomes" id="UP000054408">
    <property type="component" value="Unassembled WGS sequence"/>
</dbReference>
<dbReference type="Pfam" id="PF13910">
    <property type="entry name" value="DUF4209"/>
    <property type="match status" value="1"/>
</dbReference>
<dbReference type="PANTHER" id="PTHR31701">
    <property type="entry name" value="ENDOPLASMIC RETICULUM MEMBRANE-ASSOCIATED RNA DEGRADATION PROTEIN"/>
    <property type="match status" value="1"/>
</dbReference>
<dbReference type="RefSeq" id="XP_013762249.1">
    <property type="nucleotide sequence ID" value="XM_013906795.1"/>
</dbReference>
<dbReference type="InterPro" id="IPR039635">
    <property type="entry name" value="ERMARD"/>
</dbReference>
<evidence type="ECO:0000313" key="3">
    <source>
        <dbReference type="Proteomes" id="UP000054408"/>
    </source>
</evidence>
<dbReference type="PANTHER" id="PTHR31701:SF2">
    <property type="entry name" value="ENDOPLASMIC RETICULUM MEMBRANE-ASSOCIATED RNA DEGRADATION PROTEIN"/>
    <property type="match status" value="1"/>
</dbReference>
<name>A0A0L0DIX1_THETB</name>
<reference evidence="2 3" key="1">
    <citation type="submission" date="2010-05" db="EMBL/GenBank/DDBJ databases">
        <title>The Genome Sequence of Thecamonas trahens ATCC 50062.</title>
        <authorList>
            <consortium name="The Broad Institute Genome Sequencing Platform"/>
            <person name="Russ C."/>
            <person name="Cuomo C."/>
            <person name="Shea T."/>
            <person name="Young S.K."/>
            <person name="Zeng Q."/>
            <person name="Koehrsen M."/>
            <person name="Haas B."/>
            <person name="Borodovsky M."/>
            <person name="Guigo R."/>
            <person name="Alvarado L."/>
            <person name="Berlin A."/>
            <person name="Bochicchio J."/>
            <person name="Borenstein D."/>
            <person name="Chapman S."/>
            <person name="Chen Z."/>
            <person name="Freedman E."/>
            <person name="Gellesch M."/>
            <person name="Goldberg J."/>
            <person name="Griggs A."/>
            <person name="Gujja S."/>
            <person name="Heilman E."/>
            <person name="Heiman D."/>
            <person name="Hepburn T."/>
            <person name="Howarth C."/>
            <person name="Jen D."/>
            <person name="Larson L."/>
            <person name="Mehta T."/>
            <person name="Park D."/>
            <person name="Pearson M."/>
            <person name="Roberts A."/>
            <person name="Saif S."/>
            <person name="Shenoy N."/>
            <person name="Sisk P."/>
            <person name="Stolte C."/>
            <person name="Sykes S."/>
            <person name="Thomson T."/>
            <person name="Walk T."/>
            <person name="White J."/>
            <person name="Yandava C."/>
            <person name="Burger G."/>
            <person name="Gray M.W."/>
            <person name="Holland P.W.H."/>
            <person name="King N."/>
            <person name="Lang F.B.F."/>
            <person name="Roger A.J."/>
            <person name="Ruiz-Trillo I."/>
            <person name="Lander E."/>
            <person name="Nusbaum C."/>
        </authorList>
    </citation>
    <scope>NUCLEOTIDE SEQUENCE [LARGE SCALE GENOMIC DNA]</scope>
    <source>
        <strain evidence="2 3">ATCC 50062</strain>
    </source>
</reference>
<dbReference type="OrthoDB" id="49386at2759"/>